<name>A0A8C1TQL8_CYPCA</name>
<proteinExistence type="predicted"/>
<protein>
    <submittedName>
        <fullName evidence="1">Uncharacterized protein</fullName>
    </submittedName>
</protein>
<dbReference type="Ensembl" id="ENSCCRT00015026084.1">
    <property type="protein sequence ID" value="ENSCCRP00015025178.1"/>
    <property type="gene ID" value="ENSCCRG00015010682.1"/>
</dbReference>
<dbReference type="AlphaFoldDB" id="A0A8C1TQL8"/>
<accession>A0A8C1TQL8</accession>
<sequence length="98" mass="11058">GLNTSTCNFIVILKTLIILLWCEGHQWAAFPLLCLSGSLYSRSLPHCIRTVEGHQIQDQSDHCDSAAHFCLLFKKVPFLPESCVKKLSCKEKDKPLNE</sequence>
<organism evidence="1 2">
    <name type="scientific">Cyprinus carpio</name>
    <name type="common">Common carp</name>
    <dbReference type="NCBI Taxonomy" id="7962"/>
    <lineage>
        <taxon>Eukaryota</taxon>
        <taxon>Metazoa</taxon>
        <taxon>Chordata</taxon>
        <taxon>Craniata</taxon>
        <taxon>Vertebrata</taxon>
        <taxon>Euteleostomi</taxon>
        <taxon>Actinopterygii</taxon>
        <taxon>Neopterygii</taxon>
        <taxon>Teleostei</taxon>
        <taxon>Ostariophysi</taxon>
        <taxon>Cypriniformes</taxon>
        <taxon>Cyprinidae</taxon>
        <taxon>Cyprininae</taxon>
        <taxon>Cyprinus</taxon>
    </lineage>
</organism>
<evidence type="ECO:0000313" key="1">
    <source>
        <dbReference type="Ensembl" id="ENSCCRP00015025178.1"/>
    </source>
</evidence>
<evidence type="ECO:0000313" key="2">
    <source>
        <dbReference type="Proteomes" id="UP000694700"/>
    </source>
</evidence>
<dbReference type="Proteomes" id="UP000694700">
    <property type="component" value="Unplaced"/>
</dbReference>
<reference evidence="1" key="1">
    <citation type="submission" date="2025-08" db="UniProtKB">
        <authorList>
            <consortium name="Ensembl"/>
        </authorList>
    </citation>
    <scope>IDENTIFICATION</scope>
</reference>